<feature type="signal peptide" evidence="1">
    <location>
        <begin position="1"/>
        <end position="26"/>
    </location>
</feature>
<dbReference type="STRING" id="338188.ERS852397_00316"/>
<dbReference type="Proteomes" id="UP000095517">
    <property type="component" value="Unassembled WGS sequence"/>
</dbReference>
<keyword evidence="1" id="KW-0732">Signal</keyword>
<reference evidence="3 4" key="1">
    <citation type="submission" date="2015-09" db="EMBL/GenBank/DDBJ databases">
        <authorList>
            <consortium name="Pathogen Informatics"/>
        </authorList>
    </citation>
    <scope>NUCLEOTIDE SEQUENCE [LARGE SCALE GENOMIC DNA]</scope>
    <source>
        <strain evidence="3 4">2789STDY5608840</strain>
    </source>
</reference>
<evidence type="ECO:0000259" key="2">
    <source>
        <dbReference type="Pfam" id="PF16391"/>
    </source>
</evidence>
<protein>
    <recommendedName>
        <fullName evidence="2">DUF5000 domain-containing protein</fullName>
    </recommendedName>
</protein>
<feature type="chain" id="PRO_5008015290" description="DUF5000 domain-containing protein" evidence="1">
    <location>
        <begin position="27"/>
        <end position="406"/>
    </location>
</feature>
<dbReference type="Gene3D" id="2.60.40.2340">
    <property type="match status" value="1"/>
</dbReference>
<sequence>MKKIYLYAILATFASMSMLTSCDADAEFETEVPVNPVMRPIISLTAMEQEDIFEGVIDDNKRTIKLEVEAWTDLSNMTVNLNIPKRATLISPSSPEGVWDLTQPVNVVINNIERDVTYTVTAKKKAEFIENPIVSVTVKVAGEDLPSSADIDHVAHTIKVNFGPWVDLAQATVNIELKDYVKLVSPTTSEAQMDLTTPQNIVINDIKKDVTYTLTATKQELVVTPVDTKNFVNYALDNDARQAPSGCGHFDFKTLFDGVVMAHENDYGIVNYNPYACESPTADGVASLTIDAGRMMYLQKFSALRYWNHAQYHVHHFEFYGYCHEGEPSKDGNWDEWTKLGEYTYNESAEAPFVQGDFITINKSNAKKARYYRIKCLENWAKVTQHWETWRYSVYTFTEFRFWEYK</sequence>
<dbReference type="EMBL" id="CYZH01000001">
    <property type="protein sequence ID" value="CUN47914.1"/>
    <property type="molecule type" value="Genomic_DNA"/>
</dbReference>
<dbReference type="Pfam" id="PF16391">
    <property type="entry name" value="DUF5000"/>
    <property type="match status" value="1"/>
</dbReference>
<dbReference type="InterPro" id="IPR032164">
    <property type="entry name" value="DUF5000"/>
</dbReference>
<evidence type="ECO:0000256" key="1">
    <source>
        <dbReference type="SAM" id="SignalP"/>
    </source>
</evidence>
<dbReference type="AlphaFoldDB" id="A0A173X8F9"/>
<feature type="domain" description="DUF5000" evidence="2">
    <location>
        <begin position="283"/>
        <end position="387"/>
    </location>
</feature>
<gene>
    <name evidence="3" type="ORF">ERS852397_00316</name>
</gene>
<dbReference type="Gene3D" id="2.60.120.260">
    <property type="entry name" value="Galactose-binding domain-like"/>
    <property type="match status" value="1"/>
</dbReference>
<accession>A0A173X8F9</accession>
<organism evidence="3 4">
    <name type="scientific">Bacteroides finegoldii</name>
    <dbReference type="NCBI Taxonomy" id="338188"/>
    <lineage>
        <taxon>Bacteria</taxon>
        <taxon>Pseudomonadati</taxon>
        <taxon>Bacteroidota</taxon>
        <taxon>Bacteroidia</taxon>
        <taxon>Bacteroidales</taxon>
        <taxon>Bacteroidaceae</taxon>
        <taxon>Bacteroides</taxon>
    </lineage>
</organism>
<proteinExistence type="predicted"/>
<dbReference type="PROSITE" id="PS51257">
    <property type="entry name" value="PROKAR_LIPOPROTEIN"/>
    <property type="match status" value="1"/>
</dbReference>
<name>A0A173X8F9_9BACE</name>
<evidence type="ECO:0000313" key="3">
    <source>
        <dbReference type="EMBL" id="CUN47914.1"/>
    </source>
</evidence>
<evidence type="ECO:0000313" key="4">
    <source>
        <dbReference type="Proteomes" id="UP000095517"/>
    </source>
</evidence>
<dbReference type="RefSeq" id="WP_055278296.1">
    <property type="nucleotide sequence ID" value="NZ_CABIXA010000001.1"/>
</dbReference>